<evidence type="ECO:0000313" key="3">
    <source>
        <dbReference type="Proteomes" id="UP000294508"/>
    </source>
</evidence>
<sequence>MSGIFFTSPLTKSASSGAAWAQVDAGFPELQVFANVLLSAYRTQTPERFTGFQPSWAEAYIVTPQTPMTTVLGFSFPTRRDNTVYLKTNFLTFWLQVSNGGSANLPTSASAVGIIYDMTPNAVFDLKSAAQQLDLAVHTEDGTVLGTHRSVRMDGGPEFDEDEIRERVLAHAYARTGREQGSLRLTTFGYDQMPLTSDFRVNPSTGEAESLDDPVELFRP</sequence>
<feature type="compositionally biased region" description="Acidic residues" evidence="1">
    <location>
        <begin position="209"/>
        <end position="220"/>
    </location>
</feature>
<organism evidence="2 3">
    <name type="scientific">Kribbella steppae</name>
    <dbReference type="NCBI Taxonomy" id="2512223"/>
    <lineage>
        <taxon>Bacteria</taxon>
        <taxon>Bacillati</taxon>
        <taxon>Actinomycetota</taxon>
        <taxon>Actinomycetes</taxon>
        <taxon>Propionibacteriales</taxon>
        <taxon>Kribbellaceae</taxon>
        <taxon>Kribbella</taxon>
    </lineage>
</organism>
<evidence type="ECO:0000256" key="1">
    <source>
        <dbReference type="SAM" id="MobiDB-lite"/>
    </source>
</evidence>
<dbReference type="AlphaFoldDB" id="A0A4V2S0P5"/>
<keyword evidence="3" id="KW-1185">Reference proteome</keyword>
<reference evidence="2 3" key="1">
    <citation type="journal article" date="2015" name="Stand. Genomic Sci.">
        <title>Genomic Encyclopedia of Bacterial and Archaeal Type Strains, Phase III: the genomes of soil and plant-associated and newly described type strains.</title>
        <authorList>
            <person name="Whitman W.B."/>
            <person name="Woyke T."/>
            <person name="Klenk H.P."/>
            <person name="Zhou Y."/>
            <person name="Lilburn T.G."/>
            <person name="Beck B.J."/>
            <person name="De Vos P."/>
            <person name="Vandamme P."/>
            <person name="Eisen J.A."/>
            <person name="Garrity G."/>
            <person name="Hugenholtz P."/>
            <person name="Kyrpides N.C."/>
        </authorList>
    </citation>
    <scope>NUCLEOTIDE SEQUENCE [LARGE SCALE GENOMIC DNA]</scope>
    <source>
        <strain evidence="2 3">VKM Ac-2572</strain>
    </source>
</reference>
<feature type="region of interest" description="Disordered" evidence="1">
    <location>
        <begin position="199"/>
        <end position="220"/>
    </location>
</feature>
<accession>A0A4V2S0P5</accession>
<dbReference type="RefSeq" id="WP_132208912.1">
    <property type="nucleotide sequence ID" value="NZ_SLWN01000003.1"/>
</dbReference>
<proteinExistence type="predicted"/>
<dbReference type="EMBL" id="SLWN01000003">
    <property type="protein sequence ID" value="TCO33460.1"/>
    <property type="molecule type" value="Genomic_DNA"/>
</dbReference>
<protein>
    <submittedName>
        <fullName evidence="2">Uncharacterized protein</fullName>
    </submittedName>
</protein>
<dbReference type="Proteomes" id="UP000294508">
    <property type="component" value="Unassembled WGS sequence"/>
</dbReference>
<evidence type="ECO:0000313" key="2">
    <source>
        <dbReference type="EMBL" id="TCO33460.1"/>
    </source>
</evidence>
<gene>
    <name evidence="2" type="ORF">EV652_103461</name>
</gene>
<name>A0A4V2S0P5_9ACTN</name>
<comment type="caution">
    <text evidence="2">The sequence shown here is derived from an EMBL/GenBank/DDBJ whole genome shotgun (WGS) entry which is preliminary data.</text>
</comment>
<dbReference type="OrthoDB" id="9859780at2"/>